<reference evidence="2 3" key="1">
    <citation type="submission" date="2023-04" db="EMBL/GenBank/DDBJ databases">
        <title>Genomic of Lysinibacillus capsici TSBLM.</title>
        <authorList>
            <person name="Hu X.S."/>
            <person name="Yu C.H."/>
        </authorList>
    </citation>
    <scope>NUCLEOTIDE SEQUENCE [LARGE SCALE GENOMIC DNA]</scope>
    <source>
        <strain evidence="2 3">TSBLM</strain>
    </source>
</reference>
<feature type="signal peptide" evidence="1">
    <location>
        <begin position="1"/>
        <end position="24"/>
    </location>
</feature>
<organism evidence="2 3">
    <name type="scientific">Lysinibacillus capsici</name>
    <dbReference type="NCBI Taxonomy" id="2115968"/>
    <lineage>
        <taxon>Bacteria</taxon>
        <taxon>Bacillati</taxon>
        <taxon>Bacillota</taxon>
        <taxon>Bacilli</taxon>
        <taxon>Bacillales</taxon>
        <taxon>Bacillaceae</taxon>
        <taxon>Lysinibacillus</taxon>
    </lineage>
</organism>
<accession>A0ABY8KGZ1</accession>
<evidence type="ECO:0000256" key="1">
    <source>
        <dbReference type="SAM" id="SignalP"/>
    </source>
</evidence>
<proteinExistence type="predicted"/>
<sequence>MTLKKIIYLLVFISLLLVACGKSAEPKEVAVDQNTNVEDIVGAIVKNEFSVDESKDGVVTISIQDTDVTEGSKSQMLKDSTKIFADLSKLKNVKTPAITWYAPLTEPDGDKTMTEVLNIYFSEEDFHKIDWANYLQVDIESSATNYHEDEALED</sequence>
<keyword evidence="1" id="KW-0732">Signal</keyword>
<name>A0ABY8KGZ1_9BACI</name>
<keyword evidence="3" id="KW-1185">Reference proteome</keyword>
<dbReference type="EMBL" id="CP122283">
    <property type="protein sequence ID" value="WGF37379.1"/>
    <property type="molecule type" value="Genomic_DNA"/>
</dbReference>
<dbReference type="PROSITE" id="PS51257">
    <property type="entry name" value="PROKAR_LIPOPROTEIN"/>
    <property type="match status" value="1"/>
</dbReference>
<gene>
    <name evidence="2" type="ORF">QBO96_16935</name>
</gene>
<evidence type="ECO:0000313" key="3">
    <source>
        <dbReference type="Proteomes" id="UP001244564"/>
    </source>
</evidence>
<dbReference type="Proteomes" id="UP001244564">
    <property type="component" value="Chromosome"/>
</dbReference>
<evidence type="ECO:0008006" key="4">
    <source>
        <dbReference type="Google" id="ProtNLM"/>
    </source>
</evidence>
<dbReference type="RefSeq" id="WP_259949224.1">
    <property type="nucleotide sequence ID" value="NZ_CP122283.1"/>
</dbReference>
<evidence type="ECO:0000313" key="2">
    <source>
        <dbReference type="EMBL" id="WGF37379.1"/>
    </source>
</evidence>
<protein>
    <recommendedName>
        <fullName evidence="4">Lipoprotein</fullName>
    </recommendedName>
</protein>
<feature type="chain" id="PRO_5047391603" description="Lipoprotein" evidence="1">
    <location>
        <begin position="25"/>
        <end position="154"/>
    </location>
</feature>